<evidence type="ECO:0000313" key="4">
    <source>
        <dbReference type="WBParaSite" id="NBR_0002265001-mRNA-1"/>
    </source>
</evidence>
<feature type="compositionally biased region" description="Polar residues" evidence="1">
    <location>
        <begin position="15"/>
        <end position="25"/>
    </location>
</feature>
<reference evidence="2 3" key="2">
    <citation type="submission" date="2018-11" db="EMBL/GenBank/DDBJ databases">
        <authorList>
            <consortium name="Pathogen Informatics"/>
        </authorList>
    </citation>
    <scope>NUCLEOTIDE SEQUENCE [LARGE SCALE GENOMIC DNA]</scope>
</reference>
<accession>A0A0N4YZH8</accession>
<reference evidence="4" key="1">
    <citation type="submission" date="2017-02" db="UniProtKB">
        <authorList>
            <consortium name="WormBaseParasite"/>
        </authorList>
    </citation>
    <scope>IDENTIFICATION</scope>
</reference>
<gene>
    <name evidence="2" type="ORF">NBR_LOCUS22651</name>
</gene>
<sequence>MEAGYPNDPNGLHPANQQPSISMTGYQPDIRTDIQMKQGNSNAPGGYQHQGNQQGYPNQYGIQDRTLDQRYAYYVASNFDRFLIEDISRDANVGIAGMHIPSNAGQSNTGYKPDIAPNPQYQQQQPQQQYQLQQQQQQQQPQNEQQFIPHQRWIRT</sequence>
<feature type="region of interest" description="Disordered" evidence="1">
    <location>
        <begin position="97"/>
        <end position="156"/>
    </location>
</feature>
<feature type="compositionally biased region" description="Low complexity" evidence="1">
    <location>
        <begin position="117"/>
        <end position="146"/>
    </location>
</feature>
<dbReference type="AlphaFoldDB" id="A0A0N4YZH8"/>
<dbReference type="Proteomes" id="UP000271162">
    <property type="component" value="Unassembled WGS sequence"/>
</dbReference>
<evidence type="ECO:0000313" key="3">
    <source>
        <dbReference type="Proteomes" id="UP000271162"/>
    </source>
</evidence>
<evidence type="ECO:0000256" key="1">
    <source>
        <dbReference type="SAM" id="MobiDB-lite"/>
    </source>
</evidence>
<name>A0A0N4YZH8_NIPBR</name>
<protein>
    <submittedName>
        <fullName evidence="2 4">Uncharacterized protein</fullName>
    </submittedName>
</protein>
<feature type="compositionally biased region" description="Low complexity" evidence="1">
    <location>
        <begin position="44"/>
        <end position="60"/>
    </location>
</feature>
<evidence type="ECO:0000313" key="2">
    <source>
        <dbReference type="EMBL" id="VDL87626.1"/>
    </source>
</evidence>
<proteinExistence type="predicted"/>
<dbReference type="EMBL" id="UYSL01028634">
    <property type="protein sequence ID" value="VDL87626.1"/>
    <property type="molecule type" value="Genomic_DNA"/>
</dbReference>
<organism evidence="4">
    <name type="scientific">Nippostrongylus brasiliensis</name>
    <name type="common">Rat hookworm</name>
    <dbReference type="NCBI Taxonomy" id="27835"/>
    <lineage>
        <taxon>Eukaryota</taxon>
        <taxon>Metazoa</taxon>
        <taxon>Ecdysozoa</taxon>
        <taxon>Nematoda</taxon>
        <taxon>Chromadorea</taxon>
        <taxon>Rhabditida</taxon>
        <taxon>Rhabditina</taxon>
        <taxon>Rhabditomorpha</taxon>
        <taxon>Strongyloidea</taxon>
        <taxon>Heligmosomidae</taxon>
        <taxon>Nippostrongylus</taxon>
    </lineage>
</organism>
<dbReference type="WBParaSite" id="NBR_0002265001-mRNA-1">
    <property type="protein sequence ID" value="NBR_0002265001-mRNA-1"/>
    <property type="gene ID" value="NBR_0002265001"/>
</dbReference>
<feature type="region of interest" description="Disordered" evidence="1">
    <location>
        <begin position="1"/>
        <end position="60"/>
    </location>
</feature>
<keyword evidence="3" id="KW-1185">Reference proteome</keyword>